<dbReference type="GO" id="GO:0005576">
    <property type="term" value="C:extracellular region"/>
    <property type="evidence" value="ECO:0007669"/>
    <property type="project" value="TreeGrafter"/>
</dbReference>
<dbReference type="InterPro" id="IPR001223">
    <property type="entry name" value="Glyco_hydro18_cat"/>
</dbReference>
<sequence>MYSYAGTNWVGYDDATSIAAKVKFAKAQGLGGYFFWTLGDDNNWTLAKTEGAKVLALDEPPPYAVGMKLVAAIQTSHRSSVQIV</sequence>
<comment type="caution">
    <text evidence="2">The sequence shown here is derived from an EMBL/GenBank/DDBJ whole genome shotgun (WGS) entry which is preliminary data.</text>
</comment>
<dbReference type="InterPro" id="IPR029070">
    <property type="entry name" value="Chitinase_insertion_sf"/>
</dbReference>
<reference evidence="2" key="1">
    <citation type="submission" date="2018-01" db="EMBL/GenBank/DDBJ databases">
        <authorList>
            <person name="Mao J.F."/>
        </authorList>
    </citation>
    <scope>NUCLEOTIDE SEQUENCE</scope>
    <source>
        <strain evidence="2">Huo1</strain>
        <tissue evidence="2">Leaf</tissue>
    </source>
</reference>
<dbReference type="GO" id="GO:0005975">
    <property type="term" value="P:carbohydrate metabolic process"/>
    <property type="evidence" value="ECO:0007669"/>
    <property type="project" value="InterPro"/>
</dbReference>
<reference evidence="2" key="2">
    <citation type="submission" date="2020-08" db="EMBL/GenBank/DDBJ databases">
        <title>Plant Genome Project.</title>
        <authorList>
            <person name="Zhang R.-G."/>
        </authorList>
    </citation>
    <scope>NUCLEOTIDE SEQUENCE</scope>
    <source>
        <strain evidence="2">Huo1</strain>
        <tissue evidence="2">Leaf</tissue>
    </source>
</reference>
<proteinExistence type="predicted"/>
<keyword evidence="3" id="KW-1185">Reference proteome</keyword>
<dbReference type="PANTHER" id="PTHR11177:SF368">
    <property type="entry name" value="GH18 DOMAIN-CONTAINING PROTEIN"/>
    <property type="match status" value="1"/>
</dbReference>
<organism evidence="2">
    <name type="scientific">Salvia splendens</name>
    <name type="common">Scarlet sage</name>
    <dbReference type="NCBI Taxonomy" id="180675"/>
    <lineage>
        <taxon>Eukaryota</taxon>
        <taxon>Viridiplantae</taxon>
        <taxon>Streptophyta</taxon>
        <taxon>Embryophyta</taxon>
        <taxon>Tracheophyta</taxon>
        <taxon>Spermatophyta</taxon>
        <taxon>Magnoliopsida</taxon>
        <taxon>eudicotyledons</taxon>
        <taxon>Gunneridae</taxon>
        <taxon>Pentapetalae</taxon>
        <taxon>asterids</taxon>
        <taxon>lamiids</taxon>
        <taxon>Lamiales</taxon>
        <taxon>Lamiaceae</taxon>
        <taxon>Nepetoideae</taxon>
        <taxon>Mentheae</taxon>
        <taxon>Salviinae</taxon>
        <taxon>Salvia</taxon>
        <taxon>Salvia subgen. Calosphace</taxon>
        <taxon>core Calosphace</taxon>
    </lineage>
</organism>
<dbReference type="SUPFAM" id="SSF51445">
    <property type="entry name" value="(Trans)glycosidases"/>
    <property type="match status" value="1"/>
</dbReference>
<evidence type="ECO:0000313" key="3">
    <source>
        <dbReference type="Proteomes" id="UP000298416"/>
    </source>
</evidence>
<dbReference type="PROSITE" id="PS51910">
    <property type="entry name" value="GH18_2"/>
    <property type="match status" value="1"/>
</dbReference>
<evidence type="ECO:0000259" key="1">
    <source>
        <dbReference type="PROSITE" id="PS51910"/>
    </source>
</evidence>
<dbReference type="GO" id="GO:0004568">
    <property type="term" value="F:chitinase activity"/>
    <property type="evidence" value="ECO:0007669"/>
    <property type="project" value="TreeGrafter"/>
</dbReference>
<accession>A0A8X8ZIR2</accession>
<dbReference type="InterPro" id="IPR050314">
    <property type="entry name" value="Glycosyl_Hydrlase_18"/>
</dbReference>
<dbReference type="AlphaFoldDB" id="A0A8X8ZIR2"/>
<dbReference type="Pfam" id="PF00704">
    <property type="entry name" value="Glyco_hydro_18"/>
    <property type="match status" value="1"/>
</dbReference>
<dbReference type="EMBL" id="PNBA02000012">
    <property type="protein sequence ID" value="KAG6406241.1"/>
    <property type="molecule type" value="Genomic_DNA"/>
</dbReference>
<dbReference type="Gene3D" id="3.10.50.10">
    <property type="match status" value="1"/>
</dbReference>
<dbReference type="Proteomes" id="UP000298416">
    <property type="component" value="Unassembled WGS sequence"/>
</dbReference>
<feature type="domain" description="GH18" evidence="1">
    <location>
        <begin position="1"/>
        <end position="57"/>
    </location>
</feature>
<dbReference type="GO" id="GO:0006032">
    <property type="term" value="P:chitin catabolic process"/>
    <property type="evidence" value="ECO:0007669"/>
    <property type="project" value="TreeGrafter"/>
</dbReference>
<name>A0A8X8ZIR2_SALSN</name>
<dbReference type="GO" id="GO:0008061">
    <property type="term" value="F:chitin binding"/>
    <property type="evidence" value="ECO:0007669"/>
    <property type="project" value="TreeGrafter"/>
</dbReference>
<dbReference type="PANTHER" id="PTHR11177">
    <property type="entry name" value="CHITINASE"/>
    <property type="match status" value="1"/>
</dbReference>
<protein>
    <recommendedName>
        <fullName evidence="1">GH18 domain-containing protein</fullName>
    </recommendedName>
</protein>
<gene>
    <name evidence="2" type="ORF">SASPL_133840</name>
</gene>
<evidence type="ECO:0000313" key="2">
    <source>
        <dbReference type="EMBL" id="KAG6406241.1"/>
    </source>
</evidence>
<dbReference type="Gene3D" id="3.20.20.80">
    <property type="entry name" value="Glycosidases"/>
    <property type="match status" value="1"/>
</dbReference>
<dbReference type="InterPro" id="IPR017853">
    <property type="entry name" value="GH"/>
</dbReference>